<reference evidence="3" key="2">
    <citation type="submission" date="2024-10" db="UniProtKB">
        <authorList>
            <consortium name="EnsemblProtists"/>
        </authorList>
    </citation>
    <scope>IDENTIFICATION</scope>
</reference>
<dbReference type="InterPro" id="IPR053021">
    <property type="entry name" value="Chloroplast_ADK"/>
</dbReference>
<dbReference type="KEGG" id="ehx:EMIHUDRAFT_452462"/>
<dbReference type="PANTHER" id="PTHR35509:SF6">
    <property type="entry name" value="ADENYLATE KINASE"/>
    <property type="match status" value="1"/>
</dbReference>
<dbReference type="GeneID" id="17257563"/>
<keyword evidence="4" id="KW-1185">Reference proteome</keyword>
<feature type="region of interest" description="Disordered" evidence="1">
    <location>
        <begin position="87"/>
        <end position="202"/>
    </location>
</feature>
<dbReference type="RefSeq" id="XP_005763825.1">
    <property type="nucleotide sequence ID" value="XM_005763768.1"/>
</dbReference>
<evidence type="ECO:0000313" key="3">
    <source>
        <dbReference type="EnsemblProtists" id="EOD11396"/>
    </source>
</evidence>
<feature type="compositionally biased region" description="Basic residues" evidence="1">
    <location>
        <begin position="120"/>
        <end position="138"/>
    </location>
</feature>
<organism evidence="3 4">
    <name type="scientific">Emiliania huxleyi (strain CCMP1516)</name>
    <dbReference type="NCBI Taxonomy" id="280463"/>
    <lineage>
        <taxon>Eukaryota</taxon>
        <taxon>Haptista</taxon>
        <taxon>Haptophyta</taxon>
        <taxon>Prymnesiophyceae</taxon>
        <taxon>Isochrysidales</taxon>
        <taxon>Noelaerhabdaceae</taxon>
        <taxon>Emiliania</taxon>
    </lineage>
</organism>
<proteinExistence type="predicted"/>
<dbReference type="InterPro" id="IPR018962">
    <property type="entry name" value="DUF1995"/>
</dbReference>
<feature type="compositionally biased region" description="Basic residues" evidence="1">
    <location>
        <begin position="12"/>
        <end position="39"/>
    </location>
</feature>
<name>A0A0D3IJG1_EMIH1</name>
<evidence type="ECO:0000259" key="2">
    <source>
        <dbReference type="Pfam" id="PF09353"/>
    </source>
</evidence>
<dbReference type="eggNOG" id="KOG3078">
    <property type="taxonomic scope" value="Eukaryota"/>
</dbReference>
<protein>
    <recommendedName>
        <fullName evidence="2">DUF1995 domain-containing protein</fullName>
    </recommendedName>
</protein>
<sequence length="352" mass="38632">MTMPCAASLRKPTQRLQRRQRRRLQRRSRARSRRPRRSSHGSLWRTSGGARRAATRLLLLLLLRRRRRLPRRRRRVRGWEAVRPTLTSGSRTTRRGRSRRSSGASASGRRFGRGWCLSKTRGRGRRRCGGGARARRGQTRCAPEATPPSARYEDAVTDYTEARGLSAPSRRLDGRGRPGGRPSRAGGGEQAARYDGLAGGGGRAERGLARSADAIVRFGAIGGEEVAPDDDVLLVLAPQSMVGAPIVPPLEALTEAAASQGSAVVLINPLLQDRQSSSGVMGVRGRAERLAFAESFAEIYHFRLLYSGTTFMYPILGALRMARQDGRRVLYRRLEGAPGSATGSADARMPWD</sequence>
<evidence type="ECO:0000256" key="1">
    <source>
        <dbReference type="SAM" id="MobiDB-lite"/>
    </source>
</evidence>
<feature type="region of interest" description="Disordered" evidence="1">
    <location>
        <begin position="1"/>
        <end position="48"/>
    </location>
</feature>
<dbReference type="PaxDb" id="2903-EOD11396"/>
<accession>A0A0D3IJG1</accession>
<dbReference type="AlphaFoldDB" id="A0A0D3IJG1"/>
<dbReference type="PANTHER" id="PTHR35509">
    <property type="entry name" value="DOMAIN PROTEIN, PUTATIVE (DUF1995)-RELATED"/>
    <property type="match status" value="1"/>
</dbReference>
<dbReference type="HOGENOM" id="CLU_788542_0_0_1"/>
<dbReference type="STRING" id="2903.R1DKL3"/>
<reference evidence="4" key="1">
    <citation type="journal article" date="2013" name="Nature">
        <title>Pan genome of the phytoplankton Emiliania underpins its global distribution.</title>
        <authorList>
            <person name="Read B.A."/>
            <person name="Kegel J."/>
            <person name="Klute M.J."/>
            <person name="Kuo A."/>
            <person name="Lefebvre S.C."/>
            <person name="Maumus F."/>
            <person name="Mayer C."/>
            <person name="Miller J."/>
            <person name="Monier A."/>
            <person name="Salamov A."/>
            <person name="Young J."/>
            <person name="Aguilar M."/>
            <person name="Claverie J.M."/>
            <person name="Frickenhaus S."/>
            <person name="Gonzalez K."/>
            <person name="Herman E.K."/>
            <person name="Lin Y.C."/>
            <person name="Napier J."/>
            <person name="Ogata H."/>
            <person name="Sarno A.F."/>
            <person name="Shmutz J."/>
            <person name="Schroeder D."/>
            <person name="de Vargas C."/>
            <person name="Verret F."/>
            <person name="von Dassow P."/>
            <person name="Valentin K."/>
            <person name="Van de Peer Y."/>
            <person name="Wheeler G."/>
            <person name="Dacks J.B."/>
            <person name="Delwiche C.F."/>
            <person name="Dyhrman S.T."/>
            <person name="Glockner G."/>
            <person name="John U."/>
            <person name="Richards T."/>
            <person name="Worden A.Z."/>
            <person name="Zhang X."/>
            <person name="Grigoriev I.V."/>
            <person name="Allen A.E."/>
            <person name="Bidle K."/>
            <person name="Borodovsky M."/>
            <person name="Bowler C."/>
            <person name="Brownlee C."/>
            <person name="Cock J.M."/>
            <person name="Elias M."/>
            <person name="Gladyshev V.N."/>
            <person name="Groth M."/>
            <person name="Guda C."/>
            <person name="Hadaegh A."/>
            <person name="Iglesias-Rodriguez M.D."/>
            <person name="Jenkins J."/>
            <person name="Jones B.M."/>
            <person name="Lawson T."/>
            <person name="Leese F."/>
            <person name="Lindquist E."/>
            <person name="Lobanov A."/>
            <person name="Lomsadze A."/>
            <person name="Malik S.B."/>
            <person name="Marsh M.E."/>
            <person name="Mackinder L."/>
            <person name="Mock T."/>
            <person name="Mueller-Roeber B."/>
            <person name="Pagarete A."/>
            <person name="Parker M."/>
            <person name="Probert I."/>
            <person name="Quesneville H."/>
            <person name="Raines C."/>
            <person name="Rensing S.A."/>
            <person name="Riano-Pachon D.M."/>
            <person name="Richier S."/>
            <person name="Rokitta S."/>
            <person name="Shiraiwa Y."/>
            <person name="Soanes D.M."/>
            <person name="van der Giezen M."/>
            <person name="Wahlund T.M."/>
            <person name="Williams B."/>
            <person name="Wilson W."/>
            <person name="Wolfe G."/>
            <person name="Wurch L.L."/>
        </authorList>
    </citation>
    <scope>NUCLEOTIDE SEQUENCE</scope>
</reference>
<dbReference type="EnsemblProtists" id="EOD11396">
    <property type="protein sequence ID" value="EOD11396"/>
    <property type="gene ID" value="EMIHUDRAFT_452462"/>
</dbReference>
<evidence type="ECO:0000313" key="4">
    <source>
        <dbReference type="Proteomes" id="UP000013827"/>
    </source>
</evidence>
<dbReference type="Proteomes" id="UP000013827">
    <property type="component" value="Unassembled WGS sequence"/>
</dbReference>
<feature type="domain" description="DUF1995" evidence="2">
    <location>
        <begin position="208"/>
        <end position="325"/>
    </location>
</feature>
<dbReference type="Pfam" id="PF09353">
    <property type="entry name" value="DUF1995"/>
    <property type="match status" value="1"/>
</dbReference>